<keyword evidence="2" id="KW-1185">Reference proteome</keyword>
<dbReference type="InterPro" id="IPR005312">
    <property type="entry name" value="DUF1759"/>
</dbReference>
<dbReference type="Proteomes" id="UP000801492">
    <property type="component" value="Unassembled WGS sequence"/>
</dbReference>
<reference evidence="1" key="1">
    <citation type="submission" date="2019-08" db="EMBL/GenBank/DDBJ databases">
        <title>The genome of the North American firefly Photinus pyralis.</title>
        <authorList>
            <consortium name="Photinus pyralis genome working group"/>
            <person name="Fallon T.R."/>
            <person name="Sander Lower S.E."/>
            <person name="Weng J.-K."/>
        </authorList>
    </citation>
    <scope>NUCLEOTIDE SEQUENCE</scope>
    <source>
        <strain evidence="1">TRF0915ILg1</strain>
        <tissue evidence="1">Whole body</tissue>
    </source>
</reference>
<proteinExistence type="predicted"/>
<dbReference type="OrthoDB" id="6765836at2759"/>
<organism evidence="1 2">
    <name type="scientific">Ignelater luminosus</name>
    <name type="common">Cucubano</name>
    <name type="synonym">Pyrophorus luminosus</name>
    <dbReference type="NCBI Taxonomy" id="2038154"/>
    <lineage>
        <taxon>Eukaryota</taxon>
        <taxon>Metazoa</taxon>
        <taxon>Ecdysozoa</taxon>
        <taxon>Arthropoda</taxon>
        <taxon>Hexapoda</taxon>
        <taxon>Insecta</taxon>
        <taxon>Pterygota</taxon>
        <taxon>Neoptera</taxon>
        <taxon>Endopterygota</taxon>
        <taxon>Coleoptera</taxon>
        <taxon>Polyphaga</taxon>
        <taxon>Elateriformia</taxon>
        <taxon>Elateroidea</taxon>
        <taxon>Elateridae</taxon>
        <taxon>Agrypninae</taxon>
        <taxon>Pyrophorini</taxon>
        <taxon>Ignelater</taxon>
    </lineage>
</organism>
<dbReference type="Pfam" id="PF03564">
    <property type="entry name" value="DUF1759"/>
    <property type="match status" value="1"/>
</dbReference>
<accession>A0A8K0DE88</accession>
<gene>
    <name evidence="1" type="ORF">ILUMI_02011</name>
</gene>
<evidence type="ECO:0000313" key="2">
    <source>
        <dbReference type="Proteomes" id="UP000801492"/>
    </source>
</evidence>
<evidence type="ECO:0000313" key="1">
    <source>
        <dbReference type="EMBL" id="KAF2904164.1"/>
    </source>
</evidence>
<name>A0A8K0DE88_IGNLU</name>
<sequence length="385" mass="45032">KEIEQAKRQLSTEVKLFKREVQHLKTLLMNTSLNLGEIEAESDIFKVQQEVLFVVHQKVTDLIFQQSEDEEYEAGKENANNYKRETAQIELMRLPKQELPKYSGDVRGCLAFWIAFQEVGADKDIPSAEKYQYLVQSTVPESEAWKVVMSYPISGKYYDKAVEDLKERFGREKMLIKVYVRDLLKLVMRMLRTRVTQVSRYKLYLVNIGGLYRCNFDVFGIQKTADVINSPPSAPWIEECDRQDIKLTDLNKGSSGIEVLIGADVVVISMYIMDEEIKSMWALEAIELQEVRAMNKKTAKSIRKDIRQYNRKHIQQTIEQNKSLKVLRRKLDNGRKESIKLKNKKDETTSDRKEILTTAEEFYRKLYQSQQGIQYRPRETGKKEN</sequence>
<dbReference type="AlphaFoldDB" id="A0A8K0DE88"/>
<dbReference type="EMBL" id="VTPC01000830">
    <property type="protein sequence ID" value="KAF2904164.1"/>
    <property type="molecule type" value="Genomic_DNA"/>
</dbReference>
<feature type="non-terminal residue" evidence="1">
    <location>
        <position position="1"/>
    </location>
</feature>
<comment type="caution">
    <text evidence="1">The sequence shown here is derived from an EMBL/GenBank/DDBJ whole genome shotgun (WGS) entry which is preliminary data.</text>
</comment>
<protein>
    <submittedName>
        <fullName evidence="1">Uncharacterized protein</fullName>
    </submittedName>
</protein>